<dbReference type="Proteomes" id="UP001550628">
    <property type="component" value="Unassembled WGS sequence"/>
</dbReference>
<keyword evidence="2" id="KW-0812">Transmembrane</keyword>
<feature type="transmembrane region" description="Helical" evidence="2">
    <location>
        <begin position="304"/>
        <end position="328"/>
    </location>
</feature>
<feature type="compositionally biased region" description="Gly residues" evidence="1">
    <location>
        <begin position="399"/>
        <end position="410"/>
    </location>
</feature>
<keyword evidence="2" id="KW-1133">Transmembrane helix</keyword>
<dbReference type="RefSeq" id="WP_356954220.1">
    <property type="nucleotide sequence ID" value="NZ_JBEYBD010000002.1"/>
</dbReference>
<feature type="compositionally biased region" description="Low complexity" evidence="1">
    <location>
        <begin position="411"/>
        <end position="420"/>
    </location>
</feature>
<feature type="compositionally biased region" description="Gly residues" evidence="1">
    <location>
        <begin position="421"/>
        <end position="435"/>
    </location>
</feature>
<dbReference type="EMBL" id="JBEYBF010000001">
    <property type="protein sequence ID" value="MEU1950817.1"/>
    <property type="molecule type" value="Genomic_DNA"/>
</dbReference>
<name>A0ABV2WIV9_9NOCA</name>
<keyword evidence="4" id="KW-1185">Reference proteome</keyword>
<feature type="compositionally biased region" description="Gly residues" evidence="1">
    <location>
        <begin position="359"/>
        <end position="391"/>
    </location>
</feature>
<protein>
    <recommendedName>
        <fullName evidence="5">TrbL/VirB6 plasmid conjugal transfer protein</fullName>
    </recommendedName>
</protein>
<proteinExistence type="predicted"/>
<feature type="transmembrane region" description="Helical" evidence="2">
    <location>
        <begin position="190"/>
        <end position="211"/>
    </location>
</feature>
<evidence type="ECO:0000313" key="3">
    <source>
        <dbReference type="EMBL" id="MEU1950817.1"/>
    </source>
</evidence>
<feature type="transmembrane region" description="Helical" evidence="2">
    <location>
        <begin position="279"/>
        <end position="298"/>
    </location>
</feature>
<evidence type="ECO:0008006" key="5">
    <source>
        <dbReference type="Google" id="ProtNLM"/>
    </source>
</evidence>
<feature type="region of interest" description="Disordered" evidence="1">
    <location>
        <begin position="330"/>
        <end position="481"/>
    </location>
</feature>
<feature type="transmembrane region" description="Helical" evidence="2">
    <location>
        <begin position="96"/>
        <end position="115"/>
    </location>
</feature>
<feature type="transmembrane region" description="Helical" evidence="2">
    <location>
        <begin position="127"/>
        <end position="148"/>
    </location>
</feature>
<reference evidence="3 4" key="1">
    <citation type="submission" date="2024-06" db="EMBL/GenBank/DDBJ databases">
        <title>The Natural Products Discovery Center: Release of the First 8490 Sequenced Strains for Exploring Actinobacteria Biosynthetic Diversity.</title>
        <authorList>
            <person name="Kalkreuter E."/>
            <person name="Kautsar S.A."/>
            <person name="Yang D."/>
            <person name="Bader C.D."/>
            <person name="Teijaro C.N."/>
            <person name="Fluegel L."/>
            <person name="Davis C.M."/>
            <person name="Simpson J.R."/>
            <person name="Lauterbach L."/>
            <person name="Steele A.D."/>
            <person name="Gui C."/>
            <person name="Meng S."/>
            <person name="Li G."/>
            <person name="Viehrig K."/>
            <person name="Ye F."/>
            <person name="Su P."/>
            <person name="Kiefer A.F."/>
            <person name="Nichols A."/>
            <person name="Cepeda A.J."/>
            <person name="Yan W."/>
            <person name="Fan B."/>
            <person name="Jiang Y."/>
            <person name="Adhikari A."/>
            <person name="Zheng C.-J."/>
            <person name="Schuster L."/>
            <person name="Cowan T.M."/>
            <person name="Smanski M.J."/>
            <person name="Chevrette M.G."/>
            <person name="De Carvalho L.P.S."/>
            <person name="Shen B."/>
        </authorList>
    </citation>
    <scope>NUCLEOTIDE SEQUENCE [LARGE SCALE GENOMIC DNA]</scope>
    <source>
        <strain evidence="3 4">NPDC019708</strain>
    </source>
</reference>
<evidence type="ECO:0000256" key="2">
    <source>
        <dbReference type="SAM" id="Phobius"/>
    </source>
</evidence>
<feature type="transmembrane region" description="Helical" evidence="2">
    <location>
        <begin position="218"/>
        <end position="235"/>
    </location>
</feature>
<keyword evidence="2" id="KW-0472">Membrane</keyword>
<comment type="caution">
    <text evidence="3">The sequence shown here is derived from an EMBL/GenBank/DDBJ whole genome shotgun (WGS) entry which is preliminary data.</text>
</comment>
<evidence type="ECO:0000256" key="1">
    <source>
        <dbReference type="SAM" id="MobiDB-lite"/>
    </source>
</evidence>
<evidence type="ECO:0000313" key="4">
    <source>
        <dbReference type="Proteomes" id="UP001550628"/>
    </source>
</evidence>
<gene>
    <name evidence="3" type="ORF">ABZ510_03065</name>
</gene>
<organism evidence="3 4">
    <name type="scientific">Nocardia rhamnosiphila</name>
    <dbReference type="NCBI Taxonomy" id="426716"/>
    <lineage>
        <taxon>Bacteria</taxon>
        <taxon>Bacillati</taxon>
        <taxon>Actinomycetota</taxon>
        <taxon>Actinomycetes</taxon>
        <taxon>Mycobacteriales</taxon>
        <taxon>Nocardiaceae</taxon>
        <taxon>Nocardia</taxon>
    </lineage>
</organism>
<accession>A0ABV2WIV9</accession>
<sequence length="481" mass="46538">MTTSIAASLGRTQLPMPDVCDLPGLPAVACDVGGAVLPEVATSAVEKLAGILVEGFAKATRMVLSWWTDFPSPELTTAGGGPGTVLADIRGYTTELQVLLLTTGILFAAARLALAKRGGVAGEAQETFVMLVRAVFASMLFAAVITAGTRAGDEFSNWVIFTATRGDLDGVMELLVEIHIGATSVGGATISVGIMLVLGLLGIISMLVQLVMLVTRQVLLIVTVAVIPLAAAASGTGTGSQSYKKLLSWSLAFVLWKPVGALVYAIAFTTAGRGDDPHLVVLGLLLMILSVIVLPALIRLVAPAISVLGGGGGAAAALAGGAVGIAMASTGSRSNGRKVTEGENSPGRTQAGGSAPGSSGAGGGGGRPMGDGGGSGGPGAGGGRAGGGGSAGAPPSAGSGSGARSGGGAKAPGVQRAGAAGSAGGSGGASAGAGAAGAAVMAAQGVTDAAQRGVSAIDSDTRDAAGDQWNPNALGPGEVRR</sequence>
<feature type="transmembrane region" description="Helical" evidence="2">
    <location>
        <begin position="247"/>
        <end position="267"/>
    </location>
</feature>